<dbReference type="EC" id="1.3.5.2" evidence="11"/>
<keyword evidence="5 11" id="KW-0285">Flavoprotein</keyword>
<proteinExistence type="inferred from homology"/>
<evidence type="ECO:0000256" key="1">
    <source>
        <dbReference type="ARBA" id="ARBA00003125"/>
    </source>
</evidence>
<evidence type="ECO:0000256" key="6">
    <source>
        <dbReference type="ARBA" id="ARBA00022643"/>
    </source>
</evidence>
<gene>
    <name evidence="11" type="primary">pyrD</name>
    <name evidence="13" type="ORF">DLJ54_04975</name>
</gene>
<feature type="binding site" evidence="11">
    <location>
        <begin position="135"/>
        <end position="139"/>
    </location>
    <ligand>
        <name>substrate</name>
    </ligand>
</feature>
<protein>
    <recommendedName>
        <fullName evidence="11">Dihydroorotate dehydrogenase (quinone)</fullName>
        <ecNumber evidence="11">1.3.5.2</ecNumber>
    </recommendedName>
    <alternativeName>
        <fullName evidence="11">DHOdehase</fullName>
        <shortName evidence="11">DHOD</shortName>
        <shortName evidence="11">DHODase</shortName>
    </alternativeName>
    <alternativeName>
        <fullName evidence="11">Dihydroorotate oxidase</fullName>
    </alternativeName>
</protein>
<keyword evidence="6 11" id="KW-0288">FMN</keyword>
<keyword evidence="14" id="KW-1185">Reference proteome</keyword>
<evidence type="ECO:0000256" key="9">
    <source>
        <dbReference type="ARBA" id="ARBA00023136"/>
    </source>
</evidence>
<dbReference type="PROSITE" id="PS00911">
    <property type="entry name" value="DHODEHASE_1"/>
    <property type="match status" value="1"/>
</dbReference>
<dbReference type="PANTHER" id="PTHR48109">
    <property type="entry name" value="DIHYDROOROTATE DEHYDROGENASE (QUINONE), MITOCHONDRIAL-RELATED"/>
    <property type="match status" value="1"/>
</dbReference>
<comment type="cofactor">
    <cofactor evidence="11">
        <name>FMN</name>
        <dbReference type="ChEBI" id="CHEBI:58210"/>
    </cofactor>
    <text evidence="11">Binds 1 FMN per subunit.</text>
</comment>
<feature type="binding site" evidence="11">
    <location>
        <position position="232"/>
    </location>
    <ligand>
        <name>FMN</name>
        <dbReference type="ChEBI" id="CHEBI:58210"/>
    </ligand>
</feature>
<evidence type="ECO:0000256" key="4">
    <source>
        <dbReference type="ARBA" id="ARBA00005359"/>
    </source>
</evidence>
<feature type="binding site" evidence="11">
    <location>
        <position position="196"/>
    </location>
    <ligand>
        <name>substrate</name>
    </ligand>
</feature>
<keyword evidence="11" id="KW-1003">Cell membrane</keyword>
<keyword evidence="7 11" id="KW-0665">Pyrimidine biosynthesis</keyword>
<comment type="catalytic activity">
    <reaction evidence="10 11">
        <text>(S)-dihydroorotate + a quinone = orotate + a quinol</text>
        <dbReference type="Rhea" id="RHEA:30187"/>
        <dbReference type="ChEBI" id="CHEBI:24646"/>
        <dbReference type="ChEBI" id="CHEBI:30839"/>
        <dbReference type="ChEBI" id="CHEBI:30864"/>
        <dbReference type="ChEBI" id="CHEBI:132124"/>
        <dbReference type="EC" id="1.3.5.2"/>
    </reaction>
</comment>
<name>A0A364V648_9CORY</name>
<comment type="subunit">
    <text evidence="11">Monomer.</text>
</comment>
<dbReference type="InterPro" id="IPR005720">
    <property type="entry name" value="Dihydroorotate_DH_cat"/>
</dbReference>
<keyword evidence="8 11" id="KW-0560">Oxidoreductase</keyword>
<dbReference type="Proteomes" id="UP000251577">
    <property type="component" value="Unassembled WGS sequence"/>
</dbReference>
<evidence type="ECO:0000256" key="5">
    <source>
        <dbReference type="ARBA" id="ARBA00022630"/>
    </source>
</evidence>
<dbReference type="InterPro" id="IPR001295">
    <property type="entry name" value="Dihydroorotate_DH_CS"/>
</dbReference>
<evidence type="ECO:0000256" key="8">
    <source>
        <dbReference type="ARBA" id="ARBA00023002"/>
    </source>
</evidence>
<dbReference type="PANTHER" id="PTHR48109:SF4">
    <property type="entry name" value="DIHYDROOROTATE DEHYDROGENASE (QUINONE), MITOCHONDRIAL"/>
    <property type="match status" value="1"/>
</dbReference>
<feature type="binding site" evidence="11">
    <location>
        <begin position="336"/>
        <end position="337"/>
    </location>
    <ligand>
        <name>FMN</name>
        <dbReference type="ChEBI" id="CHEBI:58210"/>
    </ligand>
</feature>
<dbReference type="NCBIfam" id="TIGR01036">
    <property type="entry name" value="pyrD_sub2"/>
    <property type="match status" value="1"/>
</dbReference>
<feature type="binding site" evidence="11">
    <location>
        <begin position="261"/>
        <end position="262"/>
    </location>
    <ligand>
        <name>substrate</name>
    </ligand>
</feature>
<feature type="binding site" evidence="11">
    <location>
        <position position="196"/>
    </location>
    <ligand>
        <name>FMN</name>
        <dbReference type="ChEBI" id="CHEBI:58210"/>
    </ligand>
</feature>
<dbReference type="InterPro" id="IPR005719">
    <property type="entry name" value="Dihydroorotate_DH_2"/>
</dbReference>
<evidence type="ECO:0000256" key="11">
    <source>
        <dbReference type="HAMAP-Rule" id="MF_00225"/>
    </source>
</evidence>
<comment type="caution">
    <text evidence="13">The sequence shown here is derived from an EMBL/GenBank/DDBJ whole genome shotgun (WGS) entry which is preliminary data.</text>
</comment>
<accession>A0A364V648</accession>
<dbReference type="NCBIfam" id="NF003648">
    <property type="entry name" value="PRK05286.2-1"/>
    <property type="match status" value="1"/>
</dbReference>
<feature type="binding site" evidence="11">
    <location>
        <position position="90"/>
    </location>
    <ligand>
        <name>substrate</name>
    </ligand>
</feature>
<sequence>MSTPQPATTGAPRTRGFRRSAYNAALHAMFRLPPERIHHYMTRALTALSASPALCTALRRLTAIDEPSLAQDIAGLHFPRPLGLAAGFDKDATEVDAWGALGFGYAEVGTLTSLAQPGNPTPRLFRLPKDRAILNRMGFNNFGVDGAARRLSARRCPEPVGVNLGKSKITPAQLAPGDYRMSARAVDAVADYLVINVSSPNTPGLRDLQAVDSLRAIVAAVRKESSRPLFVKIAPDLSDEDVLAITDAACEMQLTGIIATNTTIGREGLAADASYVRALGAGGISGAPLARRAQQVLELVADRARGRLVLIAVGGIETPQQAWERIAAGAHLLQGYTGLIYGGPDWIRDIHLGLAQQLRRQGLTHLSEAVGCRREWID</sequence>
<feature type="binding site" evidence="11">
    <location>
        <position position="110"/>
    </location>
    <ligand>
        <name>FMN</name>
        <dbReference type="ChEBI" id="CHEBI:58210"/>
    </ligand>
</feature>
<dbReference type="GO" id="GO:0106430">
    <property type="term" value="F:dihydroorotate dehydrogenase (quinone) activity"/>
    <property type="evidence" value="ECO:0007669"/>
    <property type="project" value="UniProtKB-EC"/>
</dbReference>
<dbReference type="Pfam" id="PF01180">
    <property type="entry name" value="DHO_dh"/>
    <property type="match status" value="1"/>
</dbReference>
<dbReference type="InterPro" id="IPR013785">
    <property type="entry name" value="Aldolase_TIM"/>
</dbReference>
<dbReference type="Gene3D" id="3.20.20.70">
    <property type="entry name" value="Aldolase class I"/>
    <property type="match status" value="1"/>
</dbReference>
<comment type="function">
    <text evidence="1 11">Catalyzes the conversion of dihydroorotate to orotate with quinone as electron acceptor.</text>
</comment>
<dbReference type="GO" id="GO:0005737">
    <property type="term" value="C:cytoplasm"/>
    <property type="evidence" value="ECO:0007669"/>
    <property type="project" value="InterPro"/>
</dbReference>
<comment type="subcellular location">
    <subcellularLocation>
        <location evidence="11">Cell membrane</location>
        <topology evidence="11">Peripheral membrane protein</topology>
    </subcellularLocation>
    <subcellularLocation>
        <location evidence="2">Membrane</location>
    </subcellularLocation>
</comment>
<evidence type="ECO:0000256" key="7">
    <source>
        <dbReference type="ARBA" id="ARBA00022975"/>
    </source>
</evidence>
<feature type="binding site" evidence="11">
    <location>
        <position position="260"/>
    </location>
    <ligand>
        <name>FMN</name>
        <dbReference type="ChEBI" id="CHEBI:58210"/>
    </ligand>
</feature>
<dbReference type="RefSeq" id="WP_113630696.1">
    <property type="nucleotide sequence ID" value="NZ_QHCV01000039.1"/>
</dbReference>
<evidence type="ECO:0000256" key="10">
    <source>
        <dbReference type="ARBA" id="ARBA00048639"/>
    </source>
</evidence>
<keyword evidence="9 11" id="KW-0472">Membrane</keyword>
<feature type="binding site" evidence="11">
    <location>
        <position position="163"/>
    </location>
    <ligand>
        <name>FMN</name>
        <dbReference type="ChEBI" id="CHEBI:58210"/>
    </ligand>
</feature>
<feature type="active site" description="Nucleophile" evidence="11">
    <location>
        <position position="199"/>
    </location>
</feature>
<organism evidence="13 14">
    <name type="scientific">Corynebacterium heidelbergense</name>
    <dbReference type="NCBI Taxonomy" id="2055947"/>
    <lineage>
        <taxon>Bacteria</taxon>
        <taxon>Bacillati</taxon>
        <taxon>Actinomycetota</taxon>
        <taxon>Actinomycetes</taxon>
        <taxon>Mycobacteriales</taxon>
        <taxon>Corynebacteriaceae</taxon>
        <taxon>Corynebacterium</taxon>
    </lineage>
</organism>
<evidence type="ECO:0000256" key="2">
    <source>
        <dbReference type="ARBA" id="ARBA00004370"/>
    </source>
</evidence>
<feature type="binding site" evidence="11">
    <location>
        <position position="286"/>
    </location>
    <ligand>
        <name>FMN</name>
        <dbReference type="ChEBI" id="CHEBI:58210"/>
    </ligand>
</feature>
<dbReference type="GO" id="GO:0006207">
    <property type="term" value="P:'de novo' pyrimidine nucleobase biosynthetic process"/>
    <property type="evidence" value="ECO:0007669"/>
    <property type="project" value="UniProtKB-UniRule"/>
</dbReference>
<evidence type="ECO:0000313" key="14">
    <source>
        <dbReference type="Proteomes" id="UP000251577"/>
    </source>
</evidence>
<dbReference type="NCBIfam" id="NF003652">
    <property type="entry name" value="PRK05286.2-5"/>
    <property type="match status" value="1"/>
</dbReference>
<reference evidence="13 14" key="1">
    <citation type="journal article" date="2018" name="Syst. Appl. Microbiol.">
        <title>Corynebacterium heidelbergense sp. nov., isolated from the preen glands of Egyptian geese (Alopochen aegyptiacus).</title>
        <authorList>
            <person name="Braun M.S."/>
            <person name="Wang E."/>
            <person name="Zimmermann S."/>
            <person name="Wink M."/>
        </authorList>
    </citation>
    <scope>NUCLEOTIDE SEQUENCE [LARGE SCALE GENOMIC DNA]</scope>
    <source>
        <strain evidence="13 14">647</strain>
    </source>
</reference>
<dbReference type="GO" id="GO:0044205">
    <property type="term" value="P:'de novo' UMP biosynthetic process"/>
    <property type="evidence" value="ECO:0007669"/>
    <property type="project" value="UniProtKB-UniRule"/>
</dbReference>
<dbReference type="InterPro" id="IPR050074">
    <property type="entry name" value="DHO_dehydrogenase"/>
</dbReference>
<evidence type="ECO:0000313" key="13">
    <source>
        <dbReference type="EMBL" id="RAV32084.1"/>
    </source>
</evidence>
<dbReference type="CDD" id="cd04738">
    <property type="entry name" value="DHOD_2_like"/>
    <property type="match status" value="1"/>
</dbReference>
<feature type="binding site" evidence="11">
    <location>
        <position position="201"/>
    </location>
    <ligand>
        <name>substrate</name>
    </ligand>
</feature>
<dbReference type="UniPathway" id="UPA00070">
    <property type="reaction ID" value="UER00946"/>
</dbReference>
<feature type="binding site" evidence="11">
    <location>
        <position position="315"/>
    </location>
    <ligand>
        <name>FMN</name>
        <dbReference type="ChEBI" id="CHEBI:58210"/>
    </ligand>
</feature>
<comment type="pathway">
    <text evidence="3 11">Pyrimidine metabolism; UMP biosynthesis via de novo pathway; orotate from (S)-dihydroorotate (quinone route): step 1/1.</text>
</comment>
<feature type="domain" description="Dihydroorotate dehydrogenase catalytic" evidence="12">
    <location>
        <begin position="69"/>
        <end position="358"/>
    </location>
</feature>
<comment type="similarity">
    <text evidence="4 11">Belongs to the dihydroorotate dehydrogenase family. Type 2 subfamily.</text>
</comment>
<evidence type="ECO:0000259" key="12">
    <source>
        <dbReference type="Pfam" id="PF01180"/>
    </source>
</evidence>
<dbReference type="GO" id="GO:0005886">
    <property type="term" value="C:plasma membrane"/>
    <property type="evidence" value="ECO:0007669"/>
    <property type="project" value="UniProtKB-SubCell"/>
</dbReference>
<dbReference type="SUPFAM" id="SSF51395">
    <property type="entry name" value="FMN-linked oxidoreductases"/>
    <property type="match status" value="1"/>
</dbReference>
<dbReference type="EMBL" id="QHCV01000039">
    <property type="protein sequence ID" value="RAV32084.1"/>
    <property type="molecule type" value="Genomic_DNA"/>
</dbReference>
<feature type="binding site" evidence="11">
    <location>
        <begin position="86"/>
        <end position="90"/>
    </location>
    <ligand>
        <name>FMN</name>
        <dbReference type="ChEBI" id="CHEBI:58210"/>
    </ligand>
</feature>
<dbReference type="PROSITE" id="PS00912">
    <property type="entry name" value="DHODEHASE_2"/>
    <property type="match status" value="1"/>
</dbReference>
<dbReference type="HAMAP" id="MF_00225">
    <property type="entry name" value="DHO_dh_type2"/>
    <property type="match status" value="1"/>
</dbReference>
<dbReference type="AlphaFoldDB" id="A0A364V648"/>
<evidence type="ECO:0000256" key="3">
    <source>
        <dbReference type="ARBA" id="ARBA00005161"/>
    </source>
</evidence>